<gene>
    <name evidence="1" type="ORF">RPERSI_LOCUS14936</name>
</gene>
<name>A0ACA9QQY6_9GLOM</name>
<dbReference type="EMBL" id="CAJVQC010035131">
    <property type="protein sequence ID" value="CAG8758234.1"/>
    <property type="molecule type" value="Genomic_DNA"/>
</dbReference>
<accession>A0ACA9QQY6</accession>
<protein>
    <submittedName>
        <fullName evidence="1">32826_t:CDS:1</fullName>
    </submittedName>
</protein>
<keyword evidence="2" id="KW-1185">Reference proteome</keyword>
<sequence>IEFWELKSGPPLLSDSQNRVEIIKISQEKREKMKLGIPIDYAKSISGFGL</sequence>
<feature type="non-terminal residue" evidence="1">
    <location>
        <position position="1"/>
    </location>
</feature>
<evidence type="ECO:0000313" key="1">
    <source>
        <dbReference type="EMBL" id="CAG8758234.1"/>
    </source>
</evidence>
<evidence type="ECO:0000313" key="2">
    <source>
        <dbReference type="Proteomes" id="UP000789920"/>
    </source>
</evidence>
<organism evidence="1 2">
    <name type="scientific">Racocetra persica</name>
    <dbReference type="NCBI Taxonomy" id="160502"/>
    <lineage>
        <taxon>Eukaryota</taxon>
        <taxon>Fungi</taxon>
        <taxon>Fungi incertae sedis</taxon>
        <taxon>Mucoromycota</taxon>
        <taxon>Glomeromycotina</taxon>
        <taxon>Glomeromycetes</taxon>
        <taxon>Diversisporales</taxon>
        <taxon>Gigasporaceae</taxon>
        <taxon>Racocetra</taxon>
    </lineage>
</organism>
<comment type="caution">
    <text evidence="1">The sequence shown here is derived from an EMBL/GenBank/DDBJ whole genome shotgun (WGS) entry which is preliminary data.</text>
</comment>
<dbReference type="Proteomes" id="UP000789920">
    <property type="component" value="Unassembled WGS sequence"/>
</dbReference>
<proteinExistence type="predicted"/>
<reference evidence="1" key="1">
    <citation type="submission" date="2021-06" db="EMBL/GenBank/DDBJ databases">
        <authorList>
            <person name="Kallberg Y."/>
            <person name="Tangrot J."/>
            <person name="Rosling A."/>
        </authorList>
    </citation>
    <scope>NUCLEOTIDE SEQUENCE</scope>
    <source>
        <strain evidence="1">MA461A</strain>
    </source>
</reference>